<dbReference type="Proteomes" id="UP000272942">
    <property type="component" value="Unassembled WGS sequence"/>
</dbReference>
<dbReference type="AlphaFoldDB" id="A0A183AF56"/>
<organism evidence="3">
    <name type="scientific">Echinostoma caproni</name>
    <dbReference type="NCBI Taxonomy" id="27848"/>
    <lineage>
        <taxon>Eukaryota</taxon>
        <taxon>Metazoa</taxon>
        <taxon>Spiralia</taxon>
        <taxon>Lophotrochozoa</taxon>
        <taxon>Platyhelminthes</taxon>
        <taxon>Trematoda</taxon>
        <taxon>Digenea</taxon>
        <taxon>Plagiorchiida</taxon>
        <taxon>Echinostomata</taxon>
        <taxon>Echinostomatoidea</taxon>
        <taxon>Echinostomatidae</taxon>
        <taxon>Echinostoma</taxon>
    </lineage>
</organism>
<accession>A0A183AF56</accession>
<reference evidence="1 2" key="2">
    <citation type="submission" date="2018-11" db="EMBL/GenBank/DDBJ databases">
        <authorList>
            <consortium name="Pathogen Informatics"/>
        </authorList>
    </citation>
    <scope>NUCLEOTIDE SEQUENCE [LARGE SCALE GENOMIC DNA]</scope>
    <source>
        <strain evidence="1 2">Egypt</strain>
    </source>
</reference>
<proteinExistence type="predicted"/>
<evidence type="ECO:0000313" key="2">
    <source>
        <dbReference type="Proteomes" id="UP000272942"/>
    </source>
</evidence>
<name>A0A183AF56_9TREM</name>
<evidence type="ECO:0000313" key="1">
    <source>
        <dbReference type="EMBL" id="VDP75975.1"/>
    </source>
</evidence>
<gene>
    <name evidence="1" type="ORF">ECPE_LOCUS5591</name>
</gene>
<reference evidence="3" key="1">
    <citation type="submission" date="2016-06" db="UniProtKB">
        <authorList>
            <consortium name="WormBaseParasite"/>
        </authorList>
    </citation>
    <scope>IDENTIFICATION</scope>
</reference>
<dbReference type="EMBL" id="UZAN01042459">
    <property type="protein sequence ID" value="VDP75975.1"/>
    <property type="molecule type" value="Genomic_DNA"/>
</dbReference>
<keyword evidence="2" id="KW-1185">Reference proteome</keyword>
<protein>
    <submittedName>
        <fullName evidence="3">Methyltransf_13 domain-containing protein</fullName>
    </submittedName>
</protein>
<dbReference type="WBParaSite" id="ECPE_0000560401-mRNA-1">
    <property type="protein sequence ID" value="ECPE_0000560401-mRNA-1"/>
    <property type="gene ID" value="ECPE_0000560401"/>
</dbReference>
<evidence type="ECO:0000313" key="3">
    <source>
        <dbReference type="WBParaSite" id="ECPE_0000560401-mRNA-1"/>
    </source>
</evidence>
<sequence>MDRVYERVTGEPSEKHFEAQVVLGTEMYFEAHVKPVGEIKEFFWTQKTKYEMPFWNWDHKLFVSDGLQRMASKYFLSVDDTRVELFDVCSAVGALVEVRAGTEEFLFDDYSDMFLMLRANVAVAGSELISSDRFTFLTLGDPDVYKCIRNRYPH</sequence>